<dbReference type="Gene3D" id="1.10.10.10">
    <property type="entry name" value="Winged helix-like DNA-binding domain superfamily/Winged helix DNA-binding domain"/>
    <property type="match status" value="1"/>
</dbReference>
<proteinExistence type="predicted"/>
<evidence type="ECO:0000313" key="1">
    <source>
        <dbReference type="EMBL" id="KKP30725.1"/>
    </source>
</evidence>
<dbReference type="AlphaFoldDB" id="A0A0G0AVS3"/>
<dbReference type="EMBL" id="LBOG01000001">
    <property type="protein sequence ID" value="KKP30725.1"/>
    <property type="molecule type" value="Genomic_DNA"/>
</dbReference>
<name>A0A0G0AVS3_9BACT</name>
<reference evidence="1 2" key="1">
    <citation type="journal article" date="2015" name="Nature">
        <title>rRNA introns, odd ribosomes, and small enigmatic genomes across a large radiation of phyla.</title>
        <authorList>
            <person name="Brown C.T."/>
            <person name="Hug L.A."/>
            <person name="Thomas B.C."/>
            <person name="Sharon I."/>
            <person name="Castelle C.J."/>
            <person name="Singh A."/>
            <person name="Wilkins M.J."/>
            <person name="Williams K.H."/>
            <person name="Banfield J.F."/>
        </authorList>
    </citation>
    <scope>NUCLEOTIDE SEQUENCE [LARGE SCALE GENOMIC DNA]</scope>
</reference>
<comment type="caution">
    <text evidence="1">The sequence shown here is derived from an EMBL/GenBank/DDBJ whole genome shotgun (WGS) entry which is preliminary data.</text>
</comment>
<gene>
    <name evidence="1" type="ORF">UR19_C0001G0109</name>
</gene>
<dbReference type="SUPFAM" id="SSF46689">
    <property type="entry name" value="Homeodomain-like"/>
    <property type="match status" value="1"/>
</dbReference>
<evidence type="ECO:0008006" key="3">
    <source>
        <dbReference type="Google" id="ProtNLM"/>
    </source>
</evidence>
<protein>
    <recommendedName>
        <fullName evidence="3">Resolvase HTH domain-containing protein</fullName>
    </recommendedName>
</protein>
<dbReference type="InterPro" id="IPR036388">
    <property type="entry name" value="WH-like_DNA-bd_sf"/>
</dbReference>
<organism evidence="1 2">
    <name type="scientific">Candidatus Nomurabacteria bacterium GW2011_GWF1_31_48</name>
    <dbReference type="NCBI Taxonomy" id="1618767"/>
    <lineage>
        <taxon>Bacteria</taxon>
        <taxon>Candidatus Nomuraibacteriota</taxon>
    </lineage>
</organism>
<evidence type="ECO:0000313" key="2">
    <source>
        <dbReference type="Proteomes" id="UP000034934"/>
    </source>
</evidence>
<dbReference type="Proteomes" id="UP000034934">
    <property type="component" value="Unassembled WGS sequence"/>
</dbReference>
<accession>A0A0G0AVS3</accession>
<sequence>MISHSLKIKEKAVLLRQKGFSFGQIAEKLKIGKSTVGFWFKNGVVKSKKIKKLAKAKK</sequence>
<dbReference type="InterPro" id="IPR009057">
    <property type="entry name" value="Homeodomain-like_sf"/>
</dbReference>